<gene>
    <name evidence="1" type="ORF">OXX778_LOCUS22650</name>
</gene>
<comment type="caution">
    <text evidence="1">The sequence shown here is derived from an EMBL/GenBank/DDBJ whole genome shotgun (WGS) entry which is preliminary data.</text>
</comment>
<evidence type="ECO:0000313" key="1">
    <source>
        <dbReference type="EMBL" id="CAF1135081.1"/>
    </source>
</evidence>
<proteinExistence type="predicted"/>
<keyword evidence="2" id="KW-1185">Reference proteome</keyword>
<dbReference type="EMBL" id="CAJNOC010009956">
    <property type="protein sequence ID" value="CAF1135081.1"/>
    <property type="molecule type" value="Genomic_DNA"/>
</dbReference>
<reference evidence="1" key="1">
    <citation type="submission" date="2021-02" db="EMBL/GenBank/DDBJ databases">
        <authorList>
            <person name="Nowell W R."/>
        </authorList>
    </citation>
    <scope>NUCLEOTIDE SEQUENCE</scope>
    <source>
        <strain evidence="1">Ploen Becks lab</strain>
    </source>
</reference>
<dbReference type="Proteomes" id="UP000663879">
    <property type="component" value="Unassembled WGS sequence"/>
</dbReference>
<organism evidence="1 2">
    <name type="scientific">Brachionus calyciflorus</name>
    <dbReference type="NCBI Taxonomy" id="104777"/>
    <lineage>
        <taxon>Eukaryota</taxon>
        <taxon>Metazoa</taxon>
        <taxon>Spiralia</taxon>
        <taxon>Gnathifera</taxon>
        <taxon>Rotifera</taxon>
        <taxon>Eurotatoria</taxon>
        <taxon>Monogononta</taxon>
        <taxon>Pseudotrocha</taxon>
        <taxon>Ploima</taxon>
        <taxon>Brachionidae</taxon>
        <taxon>Brachionus</taxon>
    </lineage>
</organism>
<name>A0A814RNQ7_9BILA</name>
<accession>A0A814RNQ7</accession>
<dbReference type="AlphaFoldDB" id="A0A814RNQ7"/>
<protein>
    <submittedName>
        <fullName evidence="1">Uncharacterized protein</fullName>
    </submittedName>
</protein>
<sequence length="100" mass="11905">MATKPHHFQSAPLSRYVIENRLEDRELALATRKVQLDKIEEDLLEHETAFRKYSGSRPQDVERLRELEAEVEHLAFLNEQLKNRETKMVIYRKSSRRPST</sequence>
<evidence type="ECO:0000313" key="2">
    <source>
        <dbReference type="Proteomes" id="UP000663879"/>
    </source>
</evidence>